<dbReference type="EMBL" id="SLWM01000013">
    <property type="protein sequence ID" value="TCO17858.1"/>
    <property type="molecule type" value="Genomic_DNA"/>
</dbReference>
<feature type="compositionally biased region" description="Low complexity" evidence="2">
    <location>
        <begin position="398"/>
        <end position="407"/>
    </location>
</feature>
<evidence type="ECO:0000313" key="4">
    <source>
        <dbReference type="Proteomes" id="UP000295818"/>
    </source>
</evidence>
<accession>A0ABY2BEG1</accession>
<dbReference type="Gene3D" id="3.40.50.10540">
    <property type="entry name" value="Crotonobetainyl-coa:carnitine coa-transferase, domain 1"/>
    <property type="match status" value="1"/>
</dbReference>
<feature type="region of interest" description="Disordered" evidence="2">
    <location>
        <begin position="393"/>
        <end position="414"/>
    </location>
</feature>
<dbReference type="PANTHER" id="PTHR48207">
    <property type="entry name" value="SUCCINATE--HYDROXYMETHYLGLUTARATE COA-TRANSFERASE"/>
    <property type="match status" value="1"/>
</dbReference>
<dbReference type="Gene3D" id="3.30.1540.10">
    <property type="entry name" value="formyl-coa transferase, domain 3"/>
    <property type="match status" value="1"/>
</dbReference>
<dbReference type="InterPro" id="IPR023606">
    <property type="entry name" value="CoA-Trfase_III_dom_1_sf"/>
</dbReference>
<dbReference type="GO" id="GO:0016740">
    <property type="term" value="F:transferase activity"/>
    <property type="evidence" value="ECO:0007669"/>
    <property type="project" value="UniProtKB-KW"/>
</dbReference>
<gene>
    <name evidence="3" type="ORF">EV644_11388</name>
</gene>
<dbReference type="InterPro" id="IPR044855">
    <property type="entry name" value="CoA-Trfase_III_dom3_sf"/>
</dbReference>
<proteinExistence type="predicted"/>
<dbReference type="Proteomes" id="UP000295818">
    <property type="component" value="Unassembled WGS sequence"/>
</dbReference>
<evidence type="ECO:0000313" key="3">
    <source>
        <dbReference type="EMBL" id="TCO17858.1"/>
    </source>
</evidence>
<dbReference type="SUPFAM" id="SSF89796">
    <property type="entry name" value="CoA-transferase family III (CaiB/BaiF)"/>
    <property type="match status" value="1"/>
</dbReference>
<reference evidence="3 4" key="1">
    <citation type="journal article" date="2015" name="Stand. Genomic Sci.">
        <title>Genomic Encyclopedia of Bacterial and Archaeal Type Strains, Phase III: the genomes of soil and plant-associated and newly described type strains.</title>
        <authorList>
            <person name="Whitman W.B."/>
            <person name="Woyke T."/>
            <person name="Klenk H.P."/>
            <person name="Zhou Y."/>
            <person name="Lilburn T.G."/>
            <person name="Beck B.J."/>
            <person name="De Vos P."/>
            <person name="Vandamme P."/>
            <person name="Eisen J.A."/>
            <person name="Garrity G."/>
            <person name="Hugenholtz P."/>
            <person name="Kyrpides N.C."/>
        </authorList>
    </citation>
    <scope>NUCLEOTIDE SEQUENCE [LARGE SCALE GENOMIC DNA]</scope>
    <source>
        <strain evidence="3 4">VKM Ac-2538</strain>
    </source>
</reference>
<name>A0ABY2BEG1_9ACTN</name>
<protein>
    <submittedName>
        <fullName evidence="3">Formyl-CoA transferase</fullName>
    </submittedName>
</protein>
<dbReference type="PANTHER" id="PTHR48207:SF4">
    <property type="entry name" value="BLL6097 PROTEIN"/>
    <property type="match status" value="1"/>
</dbReference>
<comment type="caution">
    <text evidence="3">The sequence shown here is derived from an EMBL/GenBank/DDBJ whole genome shotgun (WGS) entry which is preliminary data.</text>
</comment>
<sequence length="414" mass="44808">MRGSVAEVTATEGALDGLRVLDLTQVMAGPFCTMLLADLGADVIKIENPQSGDQTRRSWGYAVHGEDSRAFLALNRNKRSVCLDLKSPEGLADFHRLVRTADVVVENFRPGVTKRLNVDYETLAELNPRLIYASVSGFGQTGPYADRPGYDLIAQAMSGVMSITGTPDGVPVKCGLPVGDLGAGMFCAFGIVSAVHARARNGRGQHVETSLFESALAMSVWESTEYWATGQVPQPLGSANRMSAPYQALRTKDGYLTLGANNERLWQRLCTALEVAHLRKDPRYLTNTDRMAHRDELAADLEEKLAAATTDEWVTLLLAAGVPAGPIRDYRQVLDEDPHVRARGMVQEIDHPVEGKVRVLGSPVRLSGTPAGIRRHPPLLGEHTAEVLGELAAEEQGEPAAAEQAEPAAEERAR</sequence>
<keyword evidence="1 3" id="KW-0808">Transferase</keyword>
<dbReference type="InterPro" id="IPR050483">
    <property type="entry name" value="CoA-transferase_III_domain"/>
</dbReference>
<keyword evidence="4" id="KW-1185">Reference proteome</keyword>
<dbReference type="InterPro" id="IPR003673">
    <property type="entry name" value="CoA-Trfase_fam_III"/>
</dbReference>
<organism evidence="3 4">
    <name type="scientific">Kribbella orskensis</name>
    <dbReference type="NCBI Taxonomy" id="2512216"/>
    <lineage>
        <taxon>Bacteria</taxon>
        <taxon>Bacillati</taxon>
        <taxon>Actinomycetota</taxon>
        <taxon>Actinomycetes</taxon>
        <taxon>Propionibacteriales</taxon>
        <taxon>Kribbellaceae</taxon>
        <taxon>Kribbella</taxon>
    </lineage>
</organism>
<evidence type="ECO:0000256" key="1">
    <source>
        <dbReference type="ARBA" id="ARBA00022679"/>
    </source>
</evidence>
<dbReference type="Pfam" id="PF02515">
    <property type="entry name" value="CoA_transf_3"/>
    <property type="match status" value="1"/>
</dbReference>
<evidence type="ECO:0000256" key="2">
    <source>
        <dbReference type="SAM" id="MobiDB-lite"/>
    </source>
</evidence>